<dbReference type="GO" id="GO:0005737">
    <property type="term" value="C:cytoplasm"/>
    <property type="evidence" value="ECO:0007669"/>
    <property type="project" value="UniProtKB-ARBA"/>
</dbReference>
<organism evidence="2">
    <name type="scientific">Arabidopsis thaliana</name>
    <name type="common">Mouse-ear cress</name>
    <dbReference type="NCBI Taxonomy" id="3702"/>
    <lineage>
        <taxon>Eukaryota</taxon>
        <taxon>Viridiplantae</taxon>
        <taxon>Streptophyta</taxon>
        <taxon>Embryophyta</taxon>
        <taxon>Tracheophyta</taxon>
        <taxon>Spermatophyta</taxon>
        <taxon>Magnoliopsida</taxon>
        <taxon>eudicotyledons</taxon>
        <taxon>Gunneridae</taxon>
        <taxon>Pentapetalae</taxon>
        <taxon>rosids</taxon>
        <taxon>malvids</taxon>
        <taxon>Brassicales</taxon>
        <taxon>Brassicaceae</taxon>
        <taxon>Camelineae</taxon>
        <taxon>Arabidopsis</taxon>
    </lineage>
</organism>
<dbReference type="AlphaFoldDB" id="Q9LJS1"/>
<dbReference type="Gene3D" id="1.20.5.110">
    <property type="match status" value="1"/>
</dbReference>
<reference evidence="2" key="1">
    <citation type="journal article" date="2000" name="DNA Res.">
        <title>Structural analysis of Arabidopsis thaliana chromosome 3. II. Sequence features of the 4,251,695 bp regions covered by 90 P1, TAC and BAC clones.</title>
        <authorList>
            <person name="Nakamura Y."/>
        </authorList>
    </citation>
    <scope>NUCLEOTIDE SEQUENCE [LARGE SCALE GENOMIC DNA]</scope>
</reference>
<sequence>MASKISKLAKALDRSEKIELLVDKIREPLFTGTRFQSARNENDKMWFQNMKIKLIVLGIIIFLSVNSHRHHRVNSHNSHIALQVDGKLFPKWKDLLVDCCIIRVFGTKIVVIIHSGESYEIVKVVQLWEISGAVDESG</sequence>
<dbReference type="InterPro" id="IPR042855">
    <property type="entry name" value="V_SNARE_CC"/>
</dbReference>
<evidence type="ECO:0000259" key="1">
    <source>
        <dbReference type="Pfam" id="PF00957"/>
    </source>
</evidence>
<evidence type="ECO:0000313" key="2">
    <source>
        <dbReference type="EMBL" id="BAB01886.1"/>
    </source>
</evidence>
<proteinExistence type="predicted"/>
<dbReference type="Pfam" id="PF00957">
    <property type="entry name" value="Synaptobrevin"/>
    <property type="match status" value="1"/>
</dbReference>
<dbReference type="EMBL" id="AP000412">
    <property type="protein sequence ID" value="BAB01886.1"/>
    <property type="molecule type" value="Genomic_DNA"/>
</dbReference>
<dbReference type="ExpressionAtlas" id="Q9LJS1">
    <property type="expression patterns" value="baseline and differential"/>
</dbReference>
<accession>Q9LJS1</accession>
<name>Q9LJS1_ARATH</name>
<feature type="domain" description="V-SNARE coiled-coil homology" evidence="1">
    <location>
        <begin position="8"/>
        <end position="63"/>
    </location>
</feature>
<protein>
    <recommendedName>
        <fullName evidence="1">V-SNARE coiled-coil homology domain-containing protein</fullName>
    </recommendedName>
</protein>
<reference key="2">
    <citation type="journal article" date="2000" name="Nature">
        <title>Sequence and analysis of chromosome 3 of the plant Arabidopsis thaliana.</title>
        <authorList>
            <consortium name="European Union Chromosome 3 Arabidopsis Sequencing Consortium"/>
            <consortium name="Institute for Genomic Research"/>
            <consortium name="Kazusa DNA Research Institute"/>
            <person name="Salanoubat M."/>
            <person name="Lemcke K."/>
            <person name="Rieger M."/>
            <person name="Ansorge W."/>
            <person name="Unseld M."/>
            <person name="Fartmann B."/>
            <person name="Valle G."/>
            <person name="Blocker H."/>
            <person name="Perez-Alonso M."/>
            <person name="Obermaier B."/>
            <person name="Delseny M."/>
            <person name="Boutry M."/>
            <person name="Grivell L.A."/>
            <person name="Mache R."/>
            <person name="Puigdomenech P."/>
            <person name="De Simone V."/>
            <person name="Choisne N."/>
            <person name="Artiguenave F."/>
            <person name="Robert C."/>
            <person name="Brottier P."/>
            <person name="Wincker P."/>
            <person name="Cattolico L."/>
            <person name="Weissenbach J."/>
            <person name="Saurin W."/>
            <person name="Quetier F."/>
            <person name="Schafer M."/>
            <person name="Muller-Auer S."/>
            <person name="Gabel C."/>
            <person name="Fuchs M."/>
            <person name="Benes V."/>
            <person name="Wurmbach E."/>
            <person name="Drzonek H."/>
            <person name="Erfle H."/>
            <person name="Jordan N."/>
            <person name="Bangert S."/>
            <person name="Wiedelmann R."/>
            <person name="Kranz H."/>
            <person name="Voss H."/>
            <person name="Holland R."/>
            <person name="Brandt P."/>
            <person name="Nyakatura G."/>
            <person name="Vezzi A."/>
            <person name="D'Angelo M."/>
            <person name="Pallavicini A."/>
            <person name="Toppo S."/>
            <person name="Simionati B."/>
            <person name="Conrad A."/>
            <person name="Hornischer K."/>
            <person name="Kauer G."/>
            <person name="Lohnert T.H."/>
            <person name="Nordsiek G."/>
            <person name="Reichelt J."/>
            <person name="Scharfe M."/>
            <person name="Schon O."/>
            <person name="Bargues M."/>
            <person name="Terol J."/>
            <person name="Climent J."/>
            <person name="Navarro P."/>
            <person name="Collado C."/>
            <person name="Perez-Perez A."/>
            <person name="Ottenwalder B."/>
            <person name="Duchemin D."/>
            <person name="Cooke R."/>
            <person name="Laudie M."/>
            <person name="Berger-Llauro C."/>
            <person name="Purnelle B."/>
            <person name="Masuy D."/>
            <person name="de Haan M."/>
            <person name="Maarse A.C."/>
            <person name="Alcaraz J.P."/>
            <person name="Cottet A."/>
            <person name="Casacuberta E."/>
            <person name="Monfort A."/>
            <person name="Argiriou A."/>
            <person name="flores M."/>
            <person name="Liguori R."/>
            <person name="Vitale D."/>
            <person name="Mannhaupt G."/>
            <person name="Haase D."/>
            <person name="Schoof H."/>
            <person name="Rudd S."/>
            <person name="Zaccaria P."/>
            <person name="Mewes H.W."/>
            <person name="Mayer K.F."/>
            <person name="Kaul S."/>
            <person name="Town C.D."/>
            <person name="Koo H.L."/>
            <person name="Tallon L.J."/>
            <person name="Jenkins J."/>
            <person name="Rooney T."/>
            <person name="Rizzo M."/>
            <person name="Walts A."/>
            <person name="Utterback T."/>
            <person name="Fujii C.Y."/>
            <person name="Shea T.P."/>
            <person name="Creasy T.H."/>
            <person name="Haas B."/>
            <person name="Maiti R."/>
            <person name="Wu D."/>
            <person name="Peterson J."/>
            <person name="Van Aken S."/>
            <person name="Pai G."/>
            <person name="Militscher J."/>
            <person name="Sellers P."/>
            <person name="Gill J.E."/>
            <person name="Feldblyum T.V."/>
            <person name="Preuss D."/>
            <person name="Lin X."/>
            <person name="Nierman W.C."/>
            <person name="Salzberg S.L."/>
            <person name="White O."/>
            <person name="Venter J.C."/>
            <person name="Fraser C.M."/>
            <person name="Kaneko T."/>
            <person name="Nakamura Y."/>
            <person name="Sato S."/>
            <person name="Kato T."/>
            <person name="Asamizu E."/>
            <person name="Sasamoto S."/>
            <person name="Kimura T."/>
            <person name="Idesawa K."/>
            <person name="Kawashima K."/>
            <person name="Kishida Y."/>
            <person name="Kiyokawa C."/>
            <person name="Kohara M."/>
            <person name="Matsumoto M."/>
            <person name="Matsuno A."/>
            <person name="Muraki A."/>
            <person name="Nakayama S."/>
            <person name="Nakazaki N."/>
            <person name="Shinpo S."/>
            <person name="Takeuchi C."/>
            <person name="Wada T."/>
            <person name="Watanabe A."/>
            <person name="Yamada M."/>
            <person name="Yasuda M."/>
            <person name="Tabata S."/>
        </authorList>
    </citation>
    <scope>NUCLEOTIDE SEQUENCE [LARGE SCALE GENOMIC DNA]</scope>
    <source>
        <strain>cv. Columbia</strain>
    </source>
</reference>